<dbReference type="STRING" id="1802481.A2W13_00160"/>
<comment type="caution">
    <text evidence="1">The sequence shown here is derived from an EMBL/GenBank/DDBJ whole genome shotgun (WGS) entry which is preliminary data.</text>
</comment>
<dbReference type="Proteomes" id="UP000178533">
    <property type="component" value="Unassembled WGS sequence"/>
</dbReference>
<reference evidence="1 2" key="1">
    <citation type="journal article" date="2016" name="Nat. Commun.">
        <title>Thousands of microbial genomes shed light on interconnected biogeochemical processes in an aquifer system.</title>
        <authorList>
            <person name="Anantharaman K."/>
            <person name="Brown C.T."/>
            <person name="Hug L.A."/>
            <person name="Sharon I."/>
            <person name="Castelle C.J."/>
            <person name="Probst A.J."/>
            <person name="Thomas B.C."/>
            <person name="Singh A."/>
            <person name="Wilkins M.J."/>
            <person name="Karaoz U."/>
            <person name="Brodie E.L."/>
            <person name="Williams K.H."/>
            <person name="Hubbard S.S."/>
            <person name="Banfield J.F."/>
        </authorList>
    </citation>
    <scope>NUCLEOTIDE SEQUENCE [LARGE SCALE GENOMIC DNA]</scope>
</reference>
<dbReference type="EMBL" id="MGFT01000034">
    <property type="protein sequence ID" value="OGM10860.1"/>
    <property type="molecule type" value="Genomic_DNA"/>
</dbReference>
<dbReference type="AlphaFoldDB" id="A0A1F7X717"/>
<protein>
    <submittedName>
        <fullName evidence="1">Uncharacterized protein</fullName>
    </submittedName>
</protein>
<sequence length="225" mass="24379">MAKPKVKNILLSLPLAILALLIAGAGIYLVSSTLGRLKITPRASSGNNAPSGSHFNLNIIGVPKDKTADISGGNRIFVPLTGSCQIKLSEGTYQVLDANCTDGSGTFQLPNPDPTNTGVTTYSVWARALGKPGGKSSTTTCATDPTDQMLYCSIYSMVQVRNKGKSSFTNVSKELLYVYADINGDGTNERMPLFDSRLQDYYWQYDNQGLKMVQLRFYEISTTVP</sequence>
<evidence type="ECO:0000313" key="2">
    <source>
        <dbReference type="Proteomes" id="UP000178533"/>
    </source>
</evidence>
<proteinExistence type="predicted"/>
<organism evidence="1 2">
    <name type="scientific">Candidatus Woesebacteria bacterium RBG_16_36_11</name>
    <dbReference type="NCBI Taxonomy" id="1802481"/>
    <lineage>
        <taxon>Bacteria</taxon>
        <taxon>Candidatus Woeseibacteriota</taxon>
    </lineage>
</organism>
<gene>
    <name evidence="1" type="ORF">A2W13_00160</name>
</gene>
<name>A0A1F7X717_9BACT</name>
<accession>A0A1F7X717</accession>
<evidence type="ECO:0000313" key="1">
    <source>
        <dbReference type="EMBL" id="OGM10860.1"/>
    </source>
</evidence>